<feature type="compositionally biased region" description="Polar residues" evidence="1">
    <location>
        <begin position="580"/>
        <end position="589"/>
    </location>
</feature>
<dbReference type="Pfam" id="PF01822">
    <property type="entry name" value="WSC"/>
    <property type="match status" value="1"/>
</dbReference>
<dbReference type="PANTHER" id="PTHR43662:SF3">
    <property type="entry name" value="DOMAIN PROTEIN, PUTATIVE (AFU_ORTHOLOGUE AFUA_6G11970)-RELATED"/>
    <property type="match status" value="1"/>
</dbReference>
<name>A0A8G0LAL5_9HYPO</name>
<dbReference type="PANTHER" id="PTHR43662">
    <property type="match status" value="1"/>
</dbReference>
<evidence type="ECO:0000259" key="3">
    <source>
        <dbReference type="PROSITE" id="PS51212"/>
    </source>
</evidence>
<dbReference type="AlphaFoldDB" id="A0A8G0LAL5"/>
<accession>A0A8G0LAL5</accession>
<dbReference type="EMBL" id="CP075865">
    <property type="protein sequence ID" value="QYS97254.1"/>
    <property type="molecule type" value="Genomic_DNA"/>
</dbReference>
<evidence type="ECO:0000313" key="5">
    <source>
        <dbReference type="Proteomes" id="UP000826661"/>
    </source>
</evidence>
<keyword evidence="2" id="KW-0812">Transmembrane</keyword>
<protein>
    <submittedName>
        <fullName evidence="4">WSC domain-containing protein</fullName>
    </submittedName>
</protein>
<keyword evidence="5" id="KW-1185">Reference proteome</keyword>
<feature type="region of interest" description="Disordered" evidence="1">
    <location>
        <begin position="417"/>
        <end position="475"/>
    </location>
</feature>
<sequence length="734" mass="76237">MASPPPESNDFNWSPNRLSVIRRRALVLAGFCLLTFCSTVFVKVITVGTVGLEQQGLMKRQFQLGGLLGGMFREVNGAKSLEIPSTAESVQQDSTTTSWISSHTVEMPTLASHTLESSKTIIEISGSNISPGDPNKLLDILAAAVKQAIKDSEQLPSTAPNHLQKSVLSDLIIGQSNSAPLSADSSISLPFQASRSNSMGILPTPSVRILGGLSADDLTLRMHTARSIAEAPPSGFLTGGPSFLSQVSNIVAEISDIDPIAAAKLTDTVLDALHVNPSAIASAVPKVANQVSLPAADLLPLIIPAVAQAMDQPLPPIPSVSTLDLVETLDKVLQQGTTVINDLSKALEDITDPSLLAVVNQVAVIVSDVADYLDKPLCAVDQVLDGVSFDAVIPCASAEAGSLTSIGQLTTLAAPVLPGPTPHSTSGEITTPAPPSPYSSKPAAESPTKTNSPSPANEGNGGSPASNNGAPAGTTPASPSCPTCPSCDQCAPKICSIQGPEGPSAHQPPDPSKGPCPGRGFKCAECLDGWFCPPQETPAQVAPCGVGWPCYHCPEGWFCASTATPIPTPPPSSVAGSPSGITGTSGATTPTILPNTGDLPDDWSQLGCFQDAISRILLGSKPVDYLQGDMSTKECVEHCISSGYKFAGTENGRECWCGTSIRDDAVRLPQSQCGKPCQGQPTEACGGSWAIDVFLCSDKFESRQKLPGKSTGGFMFRLLSNFKGNNRKPHHQSS</sequence>
<dbReference type="SMART" id="SM00321">
    <property type="entry name" value="WSC"/>
    <property type="match status" value="1"/>
</dbReference>
<feature type="domain" description="WSC" evidence="3">
    <location>
        <begin position="602"/>
        <end position="697"/>
    </location>
</feature>
<dbReference type="PROSITE" id="PS51212">
    <property type="entry name" value="WSC"/>
    <property type="match status" value="1"/>
</dbReference>
<evidence type="ECO:0000256" key="1">
    <source>
        <dbReference type="SAM" id="MobiDB-lite"/>
    </source>
</evidence>
<dbReference type="Proteomes" id="UP000826661">
    <property type="component" value="Chromosome II"/>
</dbReference>
<feature type="compositionally biased region" description="Low complexity" evidence="1">
    <location>
        <begin position="463"/>
        <end position="475"/>
    </location>
</feature>
<feature type="region of interest" description="Disordered" evidence="1">
    <location>
        <begin position="570"/>
        <end position="589"/>
    </location>
</feature>
<keyword evidence="2" id="KW-1133">Transmembrane helix</keyword>
<organism evidence="4 5">
    <name type="scientific">Trichoderma simmonsii</name>
    <dbReference type="NCBI Taxonomy" id="1491479"/>
    <lineage>
        <taxon>Eukaryota</taxon>
        <taxon>Fungi</taxon>
        <taxon>Dikarya</taxon>
        <taxon>Ascomycota</taxon>
        <taxon>Pezizomycotina</taxon>
        <taxon>Sordariomycetes</taxon>
        <taxon>Hypocreomycetidae</taxon>
        <taxon>Hypocreales</taxon>
        <taxon>Hypocreaceae</taxon>
        <taxon>Trichoderma</taxon>
    </lineage>
</organism>
<feature type="compositionally biased region" description="Low complexity" evidence="1">
    <location>
        <begin position="438"/>
        <end position="447"/>
    </location>
</feature>
<evidence type="ECO:0000313" key="4">
    <source>
        <dbReference type="EMBL" id="QYS97254.1"/>
    </source>
</evidence>
<reference evidence="4 5" key="1">
    <citation type="journal article" date="2021" name="BMC Genomics">
        <title>Telomere-to-telomere genome assembly of asparaginase-producing Trichoderma simmonsii.</title>
        <authorList>
            <person name="Chung D."/>
            <person name="Kwon Y.M."/>
            <person name="Yang Y."/>
        </authorList>
    </citation>
    <scope>NUCLEOTIDE SEQUENCE [LARGE SCALE GENOMIC DNA]</scope>
    <source>
        <strain evidence="4 5">GH-Sj1</strain>
    </source>
</reference>
<dbReference type="InterPro" id="IPR002889">
    <property type="entry name" value="WSC_carb-bd"/>
</dbReference>
<evidence type="ECO:0000256" key="2">
    <source>
        <dbReference type="SAM" id="Phobius"/>
    </source>
</evidence>
<keyword evidence="2" id="KW-0472">Membrane</keyword>
<feature type="transmembrane region" description="Helical" evidence="2">
    <location>
        <begin position="25"/>
        <end position="52"/>
    </location>
</feature>
<gene>
    <name evidence="4" type="ORF">H0G86_004485</name>
</gene>
<proteinExistence type="predicted"/>